<protein>
    <submittedName>
        <fullName evidence="2">NIL domain-containing protein</fullName>
    </submittedName>
</protein>
<dbReference type="SMART" id="SM00930">
    <property type="entry name" value="NIL"/>
    <property type="match status" value="1"/>
</dbReference>
<sequence>MVQVYQAQAQQPTTTKIRIKIPKKYSQQPVIQQLAADHNVKINILAALLFSHGDLDGWFDLELRGNSQKIKSALRHLEQLGVEVWKL</sequence>
<reference evidence="2" key="1">
    <citation type="submission" date="2021-02" db="EMBL/GenBank/DDBJ databases">
        <title>Metagenome analyses of Stigonema ocellatum DSM 106950, Chlorogloea purpurea SAG 13.99 and Gomphosphaeria aponina DSM 107014.</title>
        <authorList>
            <person name="Marter P."/>
            <person name="Huang S."/>
        </authorList>
    </citation>
    <scope>NUCLEOTIDE SEQUENCE</scope>
    <source>
        <strain evidence="2">JP213</strain>
    </source>
</reference>
<gene>
    <name evidence="2" type="ORF">DSM107014_00885</name>
</gene>
<comment type="caution">
    <text evidence="2">The sequence shown here is derived from an EMBL/GenBank/DDBJ whole genome shotgun (WGS) entry which is preliminary data.</text>
</comment>
<evidence type="ECO:0000313" key="3">
    <source>
        <dbReference type="Proteomes" id="UP000767446"/>
    </source>
</evidence>
<name>A0A941GP56_9CHRO</name>
<dbReference type="Gene3D" id="3.30.70.260">
    <property type="match status" value="1"/>
</dbReference>
<dbReference type="SUPFAM" id="SSF55021">
    <property type="entry name" value="ACT-like"/>
    <property type="match status" value="1"/>
</dbReference>
<dbReference type="Proteomes" id="UP000767446">
    <property type="component" value="Unassembled WGS sequence"/>
</dbReference>
<dbReference type="InterPro" id="IPR045865">
    <property type="entry name" value="ACT-like_dom_sf"/>
</dbReference>
<dbReference type="AlphaFoldDB" id="A0A941GP56"/>
<evidence type="ECO:0000259" key="1">
    <source>
        <dbReference type="SMART" id="SM00930"/>
    </source>
</evidence>
<feature type="domain" description="NIL" evidence="1">
    <location>
        <begin position="13"/>
        <end position="87"/>
    </location>
</feature>
<organism evidence="2 3">
    <name type="scientific">Gomphosphaeria aponina SAG 52.96 = DSM 107014</name>
    <dbReference type="NCBI Taxonomy" id="1521640"/>
    <lineage>
        <taxon>Bacteria</taxon>
        <taxon>Bacillati</taxon>
        <taxon>Cyanobacteriota</taxon>
        <taxon>Cyanophyceae</taxon>
        <taxon>Oscillatoriophycideae</taxon>
        <taxon>Chroococcales</taxon>
        <taxon>Gomphosphaeriaceae</taxon>
        <taxon>Gomphosphaeria</taxon>
    </lineage>
</organism>
<dbReference type="EMBL" id="JADQBC010000003">
    <property type="protein sequence ID" value="MBR8826456.1"/>
    <property type="molecule type" value="Genomic_DNA"/>
</dbReference>
<dbReference type="InterPro" id="IPR018449">
    <property type="entry name" value="NIL_domain"/>
</dbReference>
<proteinExistence type="predicted"/>
<accession>A0A941GP56</accession>
<evidence type="ECO:0000313" key="2">
    <source>
        <dbReference type="EMBL" id="MBR8826456.1"/>
    </source>
</evidence>
<dbReference type="Pfam" id="PF09383">
    <property type="entry name" value="NIL"/>
    <property type="match status" value="1"/>
</dbReference>